<dbReference type="Proteomes" id="UP000654482">
    <property type="component" value="Unassembled WGS sequence"/>
</dbReference>
<protein>
    <submittedName>
        <fullName evidence="1">Uncharacterized protein</fullName>
    </submittedName>
</protein>
<dbReference type="EMBL" id="JADEWZ010000008">
    <property type="protein sequence ID" value="MBE9115710.1"/>
    <property type="molecule type" value="Genomic_DNA"/>
</dbReference>
<accession>A0A8J7J9P4</accession>
<dbReference type="InterPro" id="IPR045589">
    <property type="entry name" value="DUF6464"/>
</dbReference>
<evidence type="ECO:0000313" key="1">
    <source>
        <dbReference type="EMBL" id="MBE9115710.1"/>
    </source>
</evidence>
<keyword evidence="2" id="KW-1185">Reference proteome</keyword>
<sequence length="118" mass="13508">MEPDSLPTELILTNSRQSLGRINLDWMPQPGNYLDVEGKTYAVLERHHHYQYTVGGYYLQKISLHVKTAQRPTEKSLVEGRWVIGDASCTFNARSELLRCAIHPEGPCEGCRFYEPID</sequence>
<reference evidence="1" key="1">
    <citation type="submission" date="2020-10" db="EMBL/GenBank/DDBJ databases">
        <authorList>
            <person name="Castelo-Branco R."/>
            <person name="Eusebio N."/>
            <person name="Adriana R."/>
            <person name="Vieira A."/>
            <person name="Brugerolle De Fraissinette N."/>
            <person name="Rezende De Castro R."/>
            <person name="Schneider M.P."/>
            <person name="Vasconcelos V."/>
            <person name="Leao P.N."/>
        </authorList>
    </citation>
    <scope>NUCLEOTIDE SEQUENCE</scope>
    <source>
        <strain evidence="1">LEGE 07157</strain>
    </source>
</reference>
<name>A0A8J7J9P4_9CYAN</name>
<comment type="caution">
    <text evidence="1">The sequence shown here is derived from an EMBL/GenBank/DDBJ whole genome shotgun (WGS) entry which is preliminary data.</text>
</comment>
<dbReference type="AlphaFoldDB" id="A0A8J7J9P4"/>
<proteinExistence type="predicted"/>
<dbReference type="Pfam" id="PF20065">
    <property type="entry name" value="DUF6464"/>
    <property type="match status" value="1"/>
</dbReference>
<dbReference type="RefSeq" id="WP_194028797.1">
    <property type="nucleotide sequence ID" value="NZ_JADEWZ010000008.1"/>
</dbReference>
<gene>
    <name evidence="1" type="ORF">IQ249_07370</name>
</gene>
<organism evidence="1 2">
    <name type="scientific">Lusitaniella coriacea LEGE 07157</name>
    <dbReference type="NCBI Taxonomy" id="945747"/>
    <lineage>
        <taxon>Bacteria</taxon>
        <taxon>Bacillati</taxon>
        <taxon>Cyanobacteriota</taxon>
        <taxon>Cyanophyceae</taxon>
        <taxon>Spirulinales</taxon>
        <taxon>Lusitaniellaceae</taxon>
        <taxon>Lusitaniella</taxon>
    </lineage>
</organism>
<evidence type="ECO:0000313" key="2">
    <source>
        <dbReference type="Proteomes" id="UP000654482"/>
    </source>
</evidence>